<dbReference type="Proteomes" id="UP000215196">
    <property type="component" value="Chromosome 1"/>
</dbReference>
<dbReference type="AlphaFoldDB" id="A0A239XXA7"/>
<name>A0A239XXA7_9FLAO</name>
<dbReference type="InterPro" id="IPR000182">
    <property type="entry name" value="GNAT_dom"/>
</dbReference>
<dbReference type="InterPro" id="IPR016181">
    <property type="entry name" value="Acyl_CoA_acyltransferase"/>
</dbReference>
<dbReference type="GO" id="GO:0016747">
    <property type="term" value="F:acyltransferase activity, transferring groups other than amino-acyl groups"/>
    <property type="evidence" value="ECO:0007669"/>
    <property type="project" value="InterPro"/>
</dbReference>
<dbReference type="RefSeq" id="WP_095073641.1">
    <property type="nucleotide sequence ID" value="NZ_CALTUO010000025.1"/>
</dbReference>
<protein>
    <submittedName>
        <fullName evidence="4">Predicted acetyltransferase</fullName>
    </submittedName>
</protein>
<dbReference type="OrthoDB" id="7585366at2"/>
<dbReference type="Pfam" id="PF13508">
    <property type="entry name" value="Acetyltransf_7"/>
    <property type="match status" value="1"/>
</dbReference>
<dbReference type="CDD" id="cd04301">
    <property type="entry name" value="NAT_SF"/>
    <property type="match status" value="1"/>
</dbReference>
<evidence type="ECO:0000256" key="2">
    <source>
        <dbReference type="ARBA" id="ARBA00023315"/>
    </source>
</evidence>
<dbReference type="Gene3D" id="3.40.630.30">
    <property type="match status" value="1"/>
</dbReference>
<dbReference type="SUPFAM" id="SSF55729">
    <property type="entry name" value="Acyl-CoA N-acyltransferases (Nat)"/>
    <property type="match status" value="1"/>
</dbReference>
<keyword evidence="5" id="KW-1185">Reference proteome</keyword>
<dbReference type="PANTHER" id="PTHR43420">
    <property type="entry name" value="ACETYLTRANSFERASE"/>
    <property type="match status" value="1"/>
</dbReference>
<sequence length="164" mass="18737">MQIIKFSNTHIPLSYRHEVANFLFEHLQEFGDPKDDIMLSLNYIDDKETGKGGYLLVAMDDDVMVGAVVVNKTGMQRYIPENILVYIATHNQYRGRGIGKKLMQETIKVCDGAIALHCEPDNPAKYLYEKLGFTSKYLEMRLPNEKNVNSNTQQTKTKGEFQLS</sequence>
<accession>A0A239XXA7</accession>
<keyword evidence="1 4" id="KW-0808">Transferase</keyword>
<evidence type="ECO:0000256" key="1">
    <source>
        <dbReference type="ARBA" id="ARBA00022679"/>
    </source>
</evidence>
<keyword evidence="2" id="KW-0012">Acyltransferase</keyword>
<evidence type="ECO:0000313" key="4">
    <source>
        <dbReference type="EMBL" id="SNV50776.1"/>
    </source>
</evidence>
<proteinExistence type="predicted"/>
<dbReference type="EMBL" id="LT906465">
    <property type="protein sequence ID" value="SNV50776.1"/>
    <property type="molecule type" value="Genomic_DNA"/>
</dbReference>
<dbReference type="KEGG" id="ctak:4412677_02487"/>
<feature type="compositionally biased region" description="Polar residues" evidence="3">
    <location>
        <begin position="146"/>
        <end position="156"/>
    </location>
</feature>
<dbReference type="InterPro" id="IPR050680">
    <property type="entry name" value="YpeA/RimI_acetyltransf"/>
</dbReference>
<organism evidence="4 5">
    <name type="scientific">Chryseobacterium taklimakanense</name>
    <dbReference type="NCBI Taxonomy" id="536441"/>
    <lineage>
        <taxon>Bacteria</taxon>
        <taxon>Pseudomonadati</taxon>
        <taxon>Bacteroidota</taxon>
        <taxon>Flavobacteriia</taxon>
        <taxon>Flavobacteriales</taxon>
        <taxon>Weeksellaceae</taxon>
        <taxon>Chryseobacterium group</taxon>
        <taxon>Chryseobacterium</taxon>
    </lineage>
</organism>
<feature type="region of interest" description="Disordered" evidence="3">
    <location>
        <begin position="144"/>
        <end position="164"/>
    </location>
</feature>
<evidence type="ECO:0000256" key="3">
    <source>
        <dbReference type="SAM" id="MobiDB-lite"/>
    </source>
</evidence>
<dbReference type="PROSITE" id="PS51186">
    <property type="entry name" value="GNAT"/>
    <property type="match status" value="1"/>
</dbReference>
<gene>
    <name evidence="4" type="ORF">SAMEA4412677_02487</name>
</gene>
<reference evidence="4 5" key="1">
    <citation type="submission" date="2017-06" db="EMBL/GenBank/DDBJ databases">
        <authorList>
            <consortium name="Pathogen Informatics"/>
        </authorList>
    </citation>
    <scope>NUCLEOTIDE SEQUENCE [LARGE SCALE GENOMIC DNA]</scope>
    <source>
        <strain evidence="4 5">NCTC13490</strain>
    </source>
</reference>
<evidence type="ECO:0000313" key="5">
    <source>
        <dbReference type="Proteomes" id="UP000215196"/>
    </source>
</evidence>